<evidence type="ECO:0000256" key="6">
    <source>
        <dbReference type="ARBA" id="ARBA00022857"/>
    </source>
</evidence>
<comment type="cofactor">
    <cofactor evidence="1">
        <name>FAD</name>
        <dbReference type="ChEBI" id="CHEBI:57692"/>
    </cofactor>
</comment>
<dbReference type="PRINTS" id="PR00368">
    <property type="entry name" value="FADPNR"/>
</dbReference>
<dbReference type="EMBL" id="MOAM01000024">
    <property type="protein sequence ID" value="ROL70761.1"/>
    <property type="molecule type" value="Genomic_DNA"/>
</dbReference>
<sequence>MNTYEIPSVGAKGVSRSGERFDVIGLGIGPANLSLAALLEPCKGFKSMFFERRADFRWHEGMMHVNSSLTTSFLKDLVTPADPCSPYSFIAFLKNTERFYSFLNARFPTVRRKEFEQYMVWVCRSLHNLTFDSEVLRVSRDGNEWVINHAKGTARTANLVVGAGQRPFIPKCAQACLGPAVMHSSQFVVNAPQVSGKRVVVIGGGQSGAELMQMMLNLPEASAPASLVWISRRSNFLPMDDSPFVNEWFVPGYSEHFFGLPAEQRQGALAQQHMASDGVVQALLESIYRRLYEVTYIEGRNQFCRLLPGSTLESLRAVDDGLALRIGNATGTRNLGADLVLLATGSEFQMPAALQSLRFEMATKNGLPELSADYSVKWSRADHPRLFFQNAARHLRGIADPNLSLAAWRSAKIANAVLGKPHYDVGTPPGLVEWGAEAAPATFLMQDQQLTE</sequence>
<keyword evidence="6" id="KW-0521">NADP</keyword>
<evidence type="ECO:0000313" key="8">
    <source>
        <dbReference type="EMBL" id="ROL70761.1"/>
    </source>
</evidence>
<comment type="caution">
    <text evidence="8">The sequence shown here is derived from an EMBL/GenBank/DDBJ whole genome shotgun (WGS) entry which is preliminary data.</text>
</comment>
<comment type="similarity">
    <text evidence="3">Belongs to the lysine N(6)-hydroxylase/L-ornithine N(5)-oxygenase family.</text>
</comment>
<dbReference type="PANTHER" id="PTHR42802">
    <property type="entry name" value="MONOOXYGENASE"/>
    <property type="match status" value="1"/>
</dbReference>
<evidence type="ECO:0000256" key="1">
    <source>
        <dbReference type="ARBA" id="ARBA00001974"/>
    </source>
</evidence>
<dbReference type="GO" id="GO:0004497">
    <property type="term" value="F:monooxygenase activity"/>
    <property type="evidence" value="ECO:0007669"/>
    <property type="project" value="UniProtKB-KW"/>
</dbReference>
<keyword evidence="4" id="KW-0285">Flavoprotein</keyword>
<keyword evidence="8" id="KW-0503">Monooxygenase</keyword>
<dbReference type="Pfam" id="PF13434">
    <property type="entry name" value="Lys_Orn_oxgnase"/>
    <property type="match status" value="1"/>
</dbReference>
<protein>
    <submittedName>
        <fullName evidence="8">L-lysine 6-monooxygenase</fullName>
    </submittedName>
</protein>
<dbReference type="PANTHER" id="PTHR42802:SF1">
    <property type="entry name" value="L-ORNITHINE N(5)-MONOOXYGENASE"/>
    <property type="match status" value="1"/>
</dbReference>
<evidence type="ECO:0000256" key="5">
    <source>
        <dbReference type="ARBA" id="ARBA00022827"/>
    </source>
</evidence>
<reference evidence="8 9" key="1">
    <citation type="submission" date="2016-10" db="EMBL/GenBank/DDBJ databases">
        <title>Comparative genome analysis of multiple Pseudomonas spp. focuses on biocontrol and plant growth promoting traits.</title>
        <authorList>
            <person name="Tao X.-Y."/>
            <person name="Taylor C.G."/>
        </authorList>
    </citation>
    <scope>NUCLEOTIDE SEQUENCE [LARGE SCALE GENOMIC DNA]</scope>
    <source>
        <strain evidence="8 9">15D11</strain>
    </source>
</reference>
<evidence type="ECO:0000256" key="3">
    <source>
        <dbReference type="ARBA" id="ARBA00007588"/>
    </source>
</evidence>
<dbReference type="InterPro" id="IPR025700">
    <property type="entry name" value="Lys/Orn_oxygenase"/>
</dbReference>
<dbReference type="AlphaFoldDB" id="A0A423DGQ4"/>
<accession>A0A423DGQ4</accession>
<keyword evidence="5" id="KW-0274">FAD</keyword>
<comment type="pathway">
    <text evidence="2">Siderophore biosynthesis.</text>
</comment>
<gene>
    <name evidence="8" type="ORF">BHU25_17025</name>
</gene>
<dbReference type="RefSeq" id="WP_123566773.1">
    <property type="nucleotide sequence ID" value="NZ_MOAM01000024.1"/>
</dbReference>
<dbReference type="InterPro" id="IPR036188">
    <property type="entry name" value="FAD/NAD-bd_sf"/>
</dbReference>
<organism evidence="8 9">
    <name type="scientific">Pseudomonas vranovensis</name>
    <dbReference type="NCBI Taxonomy" id="321661"/>
    <lineage>
        <taxon>Bacteria</taxon>
        <taxon>Pseudomonadati</taxon>
        <taxon>Pseudomonadota</taxon>
        <taxon>Gammaproteobacteria</taxon>
        <taxon>Pseudomonadales</taxon>
        <taxon>Pseudomonadaceae</taxon>
        <taxon>Pseudomonas</taxon>
    </lineage>
</organism>
<evidence type="ECO:0000256" key="7">
    <source>
        <dbReference type="ARBA" id="ARBA00023002"/>
    </source>
</evidence>
<dbReference type="Gene3D" id="3.50.50.60">
    <property type="entry name" value="FAD/NAD(P)-binding domain"/>
    <property type="match status" value="1"/>
</dbReference>
<dbReference type="Proteomes" id="UP000285286">
    <property type="component" value="Unassembled WGS sequence"/>
</dbReference>
<evidence type="ECO:0000313" key="9">
    <source>
        <dbReference type="Proteomes" id="UP000285286"/>
    </source>
</evidence>
<keyword evidence="7" id="KW-0560">Oxidoreductase</keyword>
<keyword evidence="9" id="KW-1185">Reference proteome</keyword>
<evidence type="ECO:0000256" key="4">
    <source>
        <dbReference type="ARBA" id="ARBA00022630"/>
    </source>
</evidence>
<proteinExistence type="inferred from homology"/>
<name>A0A423DGQ4_9PSED</name>
<dbReference type="SUPFAM" id="SSF51905">
    <property type="entry name" value="FAD/NAD(P)-binding domain"/>
    <property type="match status" value="2"/>
</dbReference>
<evidence type="ECO:0000256" key="2">
    <source>
        <dbReference type="ARBA" id="ARBA00004924"/>
    </source>
</evidence>